<feature type="compositionally biased region" description="Basic residues" evidence="1">
    <location>
        <begin position="56"/>
        <end position="68"/>
    </location>
</feature>
<sequence>DLHRRQVPHPSREGRPVHGGGCRLHRRDPRGGGQRLLRVVPEPGRAEHLRAARGLPRCRRRSRARRRPAREGLLPVGSGLGVRQAADHLRGLAGAQRLGPDGRDRPPRAV</sequence>
<accession>A0A6J4MPF5</accession>
<feature type="region of interest" description="Disordered" evidence="1">
    <location>
        <begin position="56"/>
        <end position="110"/>
    </location>
</feature>
<organism evidence="2">
    <name type="scientific">uncultured Frankineae bacterium</name>
    <dbReference type="NCBI Taxonomy" id="437475"/>
    <lineage>
        <taxon>Bacteria</taxon>
        <taxon>Bacillati</taxon>
        <taxon>Actinomycetota</taxon>
        <taxon>Actinomycetes</taxon>
        <taxon>Frankiales</taxon>
        <taxon>environmental samples</taxon>
    </lineage>
</organism>
<dbReference type="GO" id="GO:0004497">
    <property type="term" value="F:monooxygenase activity"/>
    <property type="evidence" value="ECO:0007669"/>
    <property type="project" value="UniProtKB-KW"/>
</dbReference>
<feature type="non-terminal residue" evidence="2">
    <location>
        <position position="110"/>
    </location>
</feature>
<keyword evidence="2" id="KW-0560">Oxidoreductase</keyword>
<keyword evidence="2" id="KW-0503">Monooxygenase</keyword>
<protein>
    <submittedName>
        <fullName evidence="2">Antibiotic biosynthesis monooxygenase</fullName>
    </submittedName>
</protein>
<name>A0A6J4MPF5_9ACTN</name>
<proteinExistence type="predicted"/>
<evidence type="ECO:0000256" key="1">
    <source>
        <dbReference type="SAM" id="MobiDB-lite"/>
    </source>
</evidence>
<dbReference type="EMBL" id="CADCUE010000305">
    <property type="protein sequence ID" value="CAA9363559.1"/>
    <property type="molecule type" value="Genomic_DNA"/>
</dbReference>
<feature type="compositionally biased region" description="Basic and acidic residues" evidence="1">
    <location>
        <begin position="100"/>
        <end position="110"/>
    </location>
</feature>
<feature type="non-terminal residue" evidence="2">
    <location>
        <position position="1"/>
    </location>
</feature>
<reference evidence="2" key="1">
    <citation type="submission" date="2020-02" db="EMBL/GenBank/DDBJ databases">
        <authorList>
            <person name="Meier V. D."/>
        </authorList>
    </citation>
    <scope>NUCLEOTIDE SEQUENCE</scope>
    <source>
        <strain evidence="2">AVDCRST_MAG16</strain>
    </source>
</reference>
<evidence type="ECO:0000313" key="2">
    <source>
        <dbReference type="EMBL" id="CAA9363559.1"/>
    </source>
</evidence>
<dbReference type="AlphaFoldDB" id="A0A6J4MPF5"/>
<gene>
    <name evidence="2" type="ORF">AVDCRST_MAG16-3277</name>
</gene>
<feature type="region of interest" description="Disordered" evidence="1">
    <location>
        <begin position="1"/>
        <end position="36"/>
    </location>
</feature>